<feature type="compositionally biased region" description="Polar residues" evidence="1">
    <location>
        <begin position="21"/>
        <end position="47"/>
    </location>
</feature>
<evidence type="ECO:0000313" key="3">
    <source>
        <dbReference type="Proteomes" id="UP001265746"/>
    </source>
</evidence>
<feature type="region of interest" description="Disordered" evidence="1">
    <location>
        <begin position="493"/>
        <end position="560"/>
    </location>
</feature>
<feature type="compositionally biased region" description="Polar residues" evidence="1">
    <location>
        <begin position="678"/>
        <end position="688"/>
    </location>
</feature>
<feature type="compositionally biased region" description="Low complexity" evidence="1">
    <location>
        <begin position="661"/>
        <end position="675"/>
    </location>
</feature>
<dbReference type="EMBL" id="JAUJFL010000011">
    <property type="protein sequence ID" value="KAK2596553.1"/>
    <property type="molecule type" value="Genomic_DNA"/>
</dbReference>
<feature type="compositionally biased region" description="Basic and acidic residues" evidence="1">
    <location>
        <begin position="327"/>
        <end position="338"/>
    </location>
</feature>
<reference evidence="2" key="1">
    <citation type="submission" date="2023-06" db="EMBL/GenBank/DDBJ databases">
        <authorList>
            <person name="Noh H."/>
        </authorList>
    </citation>
    <scope>NUCLEOTIDE SEQUENCE</scope>
    <source>
        <strain evidence="2">DUCC20226</strain>
    </source>
</reference>
<feature type="compositionally biased region" description="Low complexity" evidence="1">
    <location>
        <begin position="505"/>
        <end position="522"/>
    </location>
</feature>
<feature type="compositionally biased region" description="Polar residues" evidence="1">
    <location>
        <begin position="493"/>
        <end position="504"/>
    </location>
</feature>
<feature type="compositionally biased region" description="Low complexity" evidence="1">
    <location>
        <begin position="365"/>
        <end position="379"/>
    </location>
</feature>
<proteinExistence type="predicted"/>
<keyword evidence="3" id="KW-1185">Reference proteome</keyword>
<evidence type="ECO:0000256" key="1">
    <source>
        <dbReference type="SAM" id="MobiDB-lite"/>
    </source>
</evidence>
<feature type="compositionally biased region" description="Basic residues" evidence="1">
    <location>
        <begin position="1"/>
        <end position="11"/>
    </location>
</feature>
<dbReference type="Proteomes" id="UP001265746">
    <property type="component" value="Unassembled WGS sequence"/>
</dbReference>
<comment type="caution">
    <text evidence="2">The sequence shown here is derived from an EMBL/GenBank/DDBJ whole genome shotgun (WGS) entry which is preliminary data.</text>
</comment>
<sequence length="784" mass="84798">MPTGARKRKRAAGADKANNDTSRGNSQQACNNNSNGSQDPNVSSGSPTDGARNPLTPGAEYTSLRRITRRLPDDPEHLLDGVDTTAADLSWTARDEADDINPKTGQPWLFPKRRGRREGSNLEDFRQEIEERTKNGQGCKAISDALVEKGVDTSVRAVARQRMKWGLRQRAPRRMTEQGIANIRKAHLEQAKRMANKDPVPVKRVRIRVMRKAEIIRMTNEGMSPAQIAENLQARGVKLKRGAATVERLRTVWGLVPDSQRNTNNLRQFCRNQALRLQKAQFENIAIELGIEDVKAWVKSKMDEDVAQDARREHGYKLMGHLRPNHVHVDRSAPDKEGTSTIKAMGDTTKSNAESEGVDTLDQLAASASSRASSGPGAAHNPIELSDDEAELDSEGDEDAGDDQEAPATALKPQFSSLAMELDHPEPVLSQSGPAVDLINQSLHLPGAGSVPVFVDPQANQATLVQPSFSIVTTDPSFTAGMCYPQYWPQTNMQEVQPGSDANGQEQPSHPVVPQQPQQQTPAEDYNAAPLTPGSFQPPSQGLLEPRAPVQPPVSIPGSTTHRLIAPKPPQVVVQPSSGHSSIAPRLSPVITPPGEAELMAKYGLYPFATFKRPPQKYLTPSGLITTEGYEYLPCARGFPGLSGSMSDSVGSGGPPPPPQQQQLQGSPQPTLLPQNYIPPQQSSNSQHLPPGVIMVPPPAPPKISKIPAPPLVIPLEEAERHRASHSAVDLYHKAALECMEYLAARADARPVANSLTGMPPSLKDVEDAKGRLKEAAGAMLAAI</sequence>
<accession>A0AAD9S1F7</accession>
<gene>
    <name evidence="2" type="ORF">N8I77_013438</name>
</gene>
<name>A0AAD9S1F7_PHOAM</name>
<feature type="region of interest" description="Disordered" evidence="1">
    <location>
        <begin position="643"/>
        <end position="697"/>
    </location>
</feature>
<feature type="region of interest" description="Disordered" evidence="1">
    <location>
        <begin position="364"/>
        <end position="383"/>
    </location>
</feature>
<feature type="region of interest" description="Disordered" evidence="1">
    <location>
        <begin position="326"/>
        <end position="358"/>
    </location>
</feature>
<feature type="region of interest" description="Disordered" evidence="1">
    <location>
        <begin position="1"/>
        <end position="65"/>
    </location>
</feature>
<protein>
    <submittedName>
        <fullName evidence="2">Uncharacterized protein</fullName>
    </submittedName>
</protein>
<evidence type="ECO:0000313" key="2">
    <source>
        <dbReference type="EMBL" id="KAK2596553.1"/>
    </source>
</evidence>
<dbReference type="AlphaFoldDB" id="A0AAD9S1F7"/>
<organism evidence="2 3">
    <name type="scientific">Phomopsis amygdali</name>
    <name type="common">Fusicoccum amygdali</name>
    <dbReference type="NCBI Taxonomy" id="1214568"/>
    <lineage>
        <taxon>Eukaryota</taxon>
        <taxon>Fungi</taxon>
        <taxon>Dikarya</taxon>
        <taxon>Ascomycota</taxon>
        <taxon>Pezizomycotina</taxon>
        <taxon>Sordariomycetes</taxon>
        <taxon>Sordariomycetidae</taxon>
        <taxon>Diaporthales</taxon>
        <taxon>Diaporthaceae</taxon>
        <taxon>Diaporthe</taxon>
    </lineage>
</organism>